<proteinExistence type="predicted"/>
<evidence type="ECO:0000256" key="2">
    <source>
        <dbReference type="SAM" id="MobiDB-lite"/>
    </source>
</evidence>
<feature type="compositionally biased region" description="Basic residues" evidence="2">
    <location>
        <begin position="17"/>
        <end position="30"/>
    </location>
</feature>
<dbReference type="EMBL" id="HBIN01005732">
    <property type="protein sequence ID" value="CAE0433846.1"/>
    <property type="molecule type" value="Transcribed_RNA"/>
</dbReference>
<gene>
    <name evidence="3" type="ORF">ASTO00021_LOCUS4160</name>
    <name evidence="4" type="ORF">ASTO00021_LOCUS4161</name>
    <name evidence="5" type="ORF">ASTO00021_LOCUS4162</name>
    <name evidence="6" type="ORF">ASTO00021_LOCUS4163</name>
</gene>
<evidence type="ECO:0000313" key="3">
    <source>
        <dbReference type="EMBL" id="CAE0433845.1"/>
    </source>
</evidence>
<evidence type="ECO:0000313" key="4">
    <source>
        <dbReference type="EMBL" id="CAE0433846.1"/>
    </source>
</evidence>
<dbReference type="EMBL" id="HBIN01005734">
    <property type="protein sequence ID" value="CAE0433848.1"/>
    <property type="molecule type" value="Transcribed_RNA"/>
</dbReference>
<dbReference type="EMBL" id="HBIN01005731">
    <property type="protein sequence ID" value="CAE0433845.1"/>
    <property type="molecule type" value="Transcribed_RNA"/>
</dbReference>
<evidence type="ECO:0000256" key="1">
    <source>
        <dbReference type="SAM" id="Coils"/>
    </source>
</evidence>
<name>A0A6S8AMT6_9STRA</name>
<feature type="compositionally biased region" description="Basic and acidic residues" evidence="2">
    <location>
        <begin position="37"/>
        <end position="48"/>
    </location>
</feature>
<organism evidence="5">
    <name type="scientific">Aplanochytrium stocchinoi</name>
    <dbReference type="NCBI Taxonomy" id="215587"/>
    <lineage>
        <taxon>Eukaryota</taxon>
        <taxon>Sar</taxon>
        <taxon>Stramenopiles</taxon>
        <taxon>Bigyra</taxon>
        <taxon>Labyrinthulomycetes</taxon>
        <taxon>Thraustochytrida</taxon>
        <taxon>Thraustochytriidae</taxon>
        <taxon>Aplanochytrium</taxon>
    </lineage>
</organism>
<sequence length="318" mass="35621">MIALTDNHWMGNQSAQGKKKRIPPSQRRKLQQQQKQKHQEIEEGKRQVNVEAVPDVASALPAAKEKDRGGGSLFSNLNIKRQSNAGTIKDSSKANKDRSKIMVWKHSNNTDSAADANVVKEEANLLHFNIQDHMTLRKEDVDINKKAFTFDATNMNMVQNNVATVPATHMPSAIHGVSSLHGYHQSFTPPSRFHQVENSVDTTGKYSDIRKKLAAFERQLADAETTLMNAQESLRNFVKARENFLASKMQIEILSGQVDAIQMSGLDALELHKAEQNQDKGEIESLKSLRKRLNQKATNIAQVLVQVHNQLTNEGMKP</sequence>
<accession>A0A6S8AMT6</accession>
<feature type="region of interest" description="Disordered" evidence="2">
    <location>
        <begin position="1"/>
        <end position="48"/>
    </location>
</feature>
<dbReference type="EMBL" id="HBIN01005733">
    <property type="protein sequence ID" value="CAE0433847.1"/>
    <property type="molecule type" value="Transcribed_RNA"/>
</dbReference>
<feature type="coiled-coil region" evidence="1">
    <location>
        <begin position="206"/>
        <end position="240"/>
    </location>
</feature>
<protein>
    <submittedName>
        <fullName evidence="5">Uncharacterized protein</fullName>
    </submittedName>
</protein>
<dbReference type="AlphaFoldDB" id="A0A6S8AMT6"/>
<evidence type="ECO:0000313" key="6">
    <source>
        <dbReference type="EMBL" id="CAE0433848.1"/>
    </source>
</evidence>
<reference evidence="5" key="1">
    <citation type="submission" date="2021-01" db="EMBL/GenBank/DDBJ databases">
        <authorList>
            <person name="Corre E."/>
            <person name="Pelletier E."/>
            <person name="Niang G."/>
            <person name="Scheremetjew M."/>
            <person name="Finn R."/>
            <person name="Kale V."/>
            <person name="Holt S."/>
            <person name="Cochrane G."/>
            <person name="Meng A."/>
            <person name="Brown T."/>
            <person name="Cohen L."/>
        </authorList>
    </citation>
    <scope>NUCLEOTIDE SEQUENCE</scope>
    <source>
        <strain evidence="5">GSBS06</strain>
    </source>
</reference>
<evidence type="ECO:0000313" key="5">
    <source>
        <dbReference type="EMBL" id="CAE0433847.1"/>
    </source>
</evidence>
<keyword evidence="1" id="KW-0175">Coiled coil</keyword>